<evidence type="ECO:0000256" key="1">
    <source>
        <dbReference type="ARBA" id="ARBA00023015"/>
    </source>
</evidence>
<sequence length="334" mass="34996">MTSKRNGRATLADVAAAAGVSKSTASRAFSRPELIRPENVERIRRIAAELGYTADPRARALSTGRTANIAVIVPDIANPFFPPLVRAVESGAERAELAVFLGDTDESASRERVLVDRLEKQVDGFVLASPRLPDAQIRELAERVPTVLINRDIPGVHRVLVDAATGVREAVELLIALGHRAIAYLAGPPESWADQQRRDAVVQAAAHAGLALSVLELGRPSYEAGRECVGSMIATGATAAIAFDDVIAHGVLAGFATLGREVPADFSVIGCDDVLAATTFPALTTISGGSAASGAAALDTLLALIDGEHPEQRTAIAGHLVHRASVSAVRQHAR</sequence>
<accession>A0A9W6M838</accession>
<protein>
    <submittedName>
        <fullName evidence="5">LacI family transcriptional regulator</fullName>
    </submittedName>
</protein>
<dbReference type="PANTHER" id="PTHR30146">
    <property type="entry name" value="LACI-RELATED TRANSCRIPTIONAL REPRESSOR"/>
    <property type="match status" value="1"/>
</dbReference>
<dbReference type="AlphaFoldDB" id="A0A9W6M838"/>
<feature type="domain" description="HTH lacI-type" evidence="4">
    <location>
        <begin position="9"/>
        <end position="63"/>
    </location>
</feature>
<dbReference type="GO" id="GO:0003700">
    <property type="term" value="F:DNA-binding transcription factor activity"/>
    <property type="evidence" value="ECO:0007669"/>
    <property type="project" value="TreeGrafter"/>
</dbReference>
<gene>
    <name evidence="5" type="ORF">GCM10017596_08170</name>
</gene>
<reference evidence="5" key="1">
    <citation type="journal article" date="2014" name="Int. J. Syst. Evol. Microbiol.">
        <title>Complete genome sequence of Corynebacterium casei LMG S-19264T (=DSM 44701T), isolated from a smear-ripened cheese.</title>
        <authorList>
            <consortium name="US DOE Joint Genome Institute (JGI-PGF)"/>
            <person name="Walter F."/>
            <person name="Albersmeier A."/>
            <person name="Kalinowski J."/>
            <person name="Ruckert C."/>
        </authorList>
    </citation>
    <scope>NUCLEOTIDE SEQUENCE</scope>
    <source>
        <strain evidence="5">VKM Ac-1958</strain>
    </source>
</reference>
<keyword evidence="3" id="KW-0804">Transcription</keyword>
<dbReference type="RefSeq" id="WP_204938759.1">
    <property type="nucleotide sequence ID" value="NZ_BAAAUM010000001.1"/>
</dbReference>
<dbReference type="GO" id="GO:0000976">
    <property type="term" value="F:transcription cis-regulatory region binding"/>
    <property type="evidence" value="ECO:0007669"/>
    <property type="project" value="TreeGrafter"/>
</dbReference>
<evidence type="ECO:0000256" key="3">
    <source>
        <dbReference type="ARBA" id="ARBA00023163"/>
    </source>
</evidence>
<dbReference type="Gene3D" id="1.10.260.40">
    <property type="entry name" value="lambda repressor-like DNA-binding domains"/>
    <property type="match status" value="1"/>
</dbReference>
<evidence type="ECO:0000256" key="2">
    <source>
        <dbReference type="ARBA" id="ARBA00023125"/>
    </source>
</evidence>
<proteinExistence type="predicted"/>
<dbReference type="InterPro" id="IPR010982">
    <property type="entry name" value="Lambda_DNA-bd_dom_sf"/>
</dbReference>
<dbReference type="SUPFAM" id="SSF53822">
    <property type="entry name" value="Periplasmic binding protein-like I"/>
    <property type="match status" value="1"/>
</dbReference>
<evidence type="ECO:0000313" key="6">
    <source>
        <dbReference type="Proteomes" id="UP001142325"/>
    </source>
</evidence>
<dbReference type="InterPro" id="IPR028082">
    <property type="entry name" value="Peripla_BP_I"/>
</dbReference>
<dbReference type="Proteomes" id="UP001142325">
    <property type="component" value="Unassembled WGS sequence"/>
</dbReference>
<dbReference type="SMART" id="SM00354">
    <property type="entry name" value="HTH_LACI"/>
    <property type="match status" value="1"/>
</dbReference>
<keyword evidence="6" id="KW-1185">Reference proteome</keyword>
<evidence type="ECO:0000313" key="5">
    <source>
        <dbReference type="EMBL" id="GLK01102.1"/>
    </source>
</evidence>
<dbReference type="InterPro" id="IPR000843">
    <property type="entry name" value="HTH_LacI"/>
</dbReference>
<dbReference type="InterPro" id="IPR046335">
    <property type="entry name" value="LacI/GalR-like_sensor"/>
</dbReference>
<dbReference type="Pfam" id="PF00356">
    <property type="entry name" value="LacI"/>
    <property type="match status" value="1"/>
</dbReference>
<dbReference type="SUPFAM" id="SSF47413">
    <property type="entry name" value="lambda repressor-like DNA-binding domains"/>
    <property type="match status" value="1"/>
</dbReference>
<organism evidence="5 6">
    <name type="scientific">Microbacterium keratanolyticum</name>
    <dbReference type="NCBI Taxonomy" id="67574"/>
    <lineage>
        <taxon>Bacteria</taxon>
        <taxon>Bacillati</taxon>
        <taxon>Actinomycetota</taxon>
        <taxon>Actinomycetes</taxon>
        <taxon>Micrococcales</taxon>
        <taxon>Microbacteriaceae</taxon>
        <taxon>Microbacterium</taxon>
    </lineage>
</organism>
<dbReference type="CDD" id="cd06267">
    <property type="entry name" value="PBP1_LacI_sugar_binding-like"/>
    <property type="match status" value="1"/>
</dbReference>
<dbReference type="PROSITE" id="PS50932">
    <property type="entry name" value="HTH_LACI_2"/>
    <property type="match status" value="1"/>
</dbReference>
<keyword evidence="1" id="KW-0805">Transcription regulation</keyword>
<dbReference type="EMBL" id="BSET01000001">
    <property type="protein sequence ID" value="GLK01102.1"/>
    <property type="molecule type" value="Genomic_DNA"/>
</dbReference>
<dbReference type="CDD" id="cd01392">
    <property type="entry name" value="HTH_LacI"/>
    <property type="match status" value="1"/>
</dbReference>
<reference evidence="5" key="2">
    <citation type="submission" date="2023-01" db="EMBL/GenBank/DDBJ databases">
        <authorList>
            <person name="Sun Q."/>
            <person name="Evtushenko L."/>
        </authorList>
    </citation>
    <scope>NUCLEOTIDE SEQUENCE</scope>
    <source>
        <strain evidence="5">VKM Ac-1958</strain>
    </source>
</reference>
<name>A0A9W6M838_9MICO</name>
<keyword evidence="2" id="KW-0238">DNA-binding</keyword>
<evidence type="ECO:0000259" key="4">
    <source>
        <dbReference type="PROSITE" id="PS50932"/>
    </source>
</evidence>
<dbReference type="Gene3D" id="3.40.50.2300">
    <property type="match status" value="2"/>
</dbReference>
<comment type="caution">
    <text evidence="5">The sequence shown here is derived from an EMBL/GenBank/DDBJ whole genome shotgun (WGS) entry which is preliminary data.</text>
</comment>
<dbReference type="PANTHER" id="PTHR30146:SF138">
    <property type="entry name" value="TRANSCRIPTIONAL REGULATORY PROTEIN"/>
    <property type="match status" value="1"/>
</dbReference>
<dbReference type="Pfam" id="PF13377">
    <property type="entry name" value="Peripla_BP_3"/>
    <property type="match status" value="1"/>
</dbReference>